<proteinExistence type="predicted"/>
<name>A0A4Q9MY25_9APHY</name>
<accession>A0A4Q9MY25</accession>
<dbReference type="AlphaFoldDB" id="A0A4Q9MY25"/>
<dbReference type="Proteomes" id="UP000292957">
    <property type="component" value="Unassembled WGS sequence"/>
</dbReference>
<evidence type="ECO:0000313" key="1">
    <source>
        <dbReference type="EMBL" id="TBU31481.1"/>
    </source>
</evidence>
<reference evidence="1" key="1">
    <citation type="submission" date="2019-01" db="EMBL/GenBank/DDBJ databases">
        <title>Draft genome sequences of three monokaryotic isolates of the white-rot basidiomycete fungus Dichomitus squalens.</title>
        <authorList>
            <consortium name="DOE Joint Genome Institute"/>
            <person name="Lopez S.C."/>
            <person name="Andreopoulos B."/>
            <person name="Pangilinan J."/>
            <person name="Lipzen A."/>
            <person name="Riley R."/>
            <person name="Ahrendt S."/>
            <person name="Ng V."/>
            <person name="Barry K."/>
            <person name="Daum C."/>
            <person name="Grigoriev I.V."/>
            <person name="Hilden K.S."/>
            <person name="Makela M.R."/>
            <person name="de Vries R.P."/>
        </authorList>
    </citation>
    <scope>NUCLEOTIDE SEQUENCE [LARGE SCALE GENOMIC DNA]</scope>
    <source>
        <strain evidence="1">OM18370.1</strain>
    </source>
</reference>
<protein>
    <submittedName>
        <fullName evidence="1">Uncharacterized protein</fullName>
    </submittedName>
</protein>
<dbReference type="EMBL" id="ML143399">
    <property type="protein sequence ID" value="TBU31481.1"/>
    <property type="molecule type" value="Genomic_DNA"/>
</dbReference>
<dbReference type="OrthoDB" id="2800603at2759"/>
<organism evidence="1">
    <name type="scientific">Dichomitus squalens</name>
    <dbReference type="NCBI Taxonomy" id="114155"/>
    <lineage>
        <taxon>Eukaryota</taxon>
        <taxon>Fungi</taxon>
        <taxon>Dikarya</taxon>
        <taxon>Basidiomycota</taxon>
        <taxon>Agaricomycotina</taxon>
        <taxon>Agaricomycetes</taxon>
        <taxon>Polyporales</taxon>
        <taxon>Polyporaceae</taxon>
        <taxon>Dichomitus</taxon>
    </lineage>
</organism>
<gene>
    <name evidence="1" type="ORF">BD311DRAFT_120319</name>
</gene>
<sequence>MRVPNSRICSLPPELLRLIGDALLGIQEWTADENIDSIGLRTLPVLARMAHFLCKPALDALWDTLPDFGVLVYLLPRDAWDMETVDVSRAPQSFHYVFMTRPLTDEEFGRLAYYTPRVKRVQELCSLFPSRFHGYITFETSILAALASLWSTS</sequence>